<dbReference type="InterPro" id="IPR002172">
    <property type="entry name" value="LDrepeatLR_classA_rpt"/>
</dbReference>
<name>F6XSI6_CIOIN</name>
<dbReference type="InterPro" id="IPR036055">
    <property type="entry name" value="LDL_receptor-like_sf"/>
</dbReference>
<dbReference type="PROSITE" id="PS50068">
    <property type="entry name" value="LDLRA_2"/>
    <property type="match status" value="1"/>
</dbReference>
<evidence type="ECO:0000256" key="1">
    <source>
        <dbReference type="ARBA" id="ARBA00004370"/>
    </source>
</evidence>
<dbReference type="SUPFAM" id="SSF81321">
    <property type="entry name" value="Family A G protein-coupled receptor-like"/>
    <property type="match status" value="1"/>
</dbReference>
<evidence type="ECO:0000313" key="11">
    <source>
        <dbReference type="Ensembl" id="ENSCINP00000015946.3"/>
    </source>
</evidence>
<dbReference type="GeneTree" id="ENSGT00940000163045"/>
<organism evidence="11 12">
    <name type="scientific">Ciona intestinalis</name>
    <name type="common">Transparent sea squirt</name>
    <name type="synonym">Ascidia intestinalis</name>
    <dbReference type="NCBI Taxonomy" id="7719"/>
    <lineage>
        <taxon>Eukaryota</taxon>
        <taxon>Metazoa</taxon>
        <taxon>Chordata</taxon>
        <taxon>Tunicata</taxon>
        <taxon>Ascidiacea</taxon>
        <taxon>Phlebobranchia</taxon>
        <taxon>Cionidae</taxon>
        <taxon>Ciona</taxon>
    </lineage>
</organism>
<evidence type="ECO:0000259" key="10">
    <source>
        <dbReference type="PROSITE" id="PS50262"/>
    </source>
</evidence>
<proteinExistence type="predicted"/>
<feature type="transmembrane region" description="Helical" evidence="9">
    <location>
        <begin position="171"/>
        <end position="190"/>
    </location>
</feature>
<feature type="transmembrane region" description="Helical" evidence="9">
    <location>
        <begin position="211"/>
        <end position="234"/>
    </location>
</feature>
<dbReference type="Pfam" id="PF00001">
    <property type="entry name" value="7tm_1"/>
    <property type="match status" value="1"/>
</dbReference>
<dbReference type="PROSITE" id="PS50262">
    <property type="entry name" value="G_PROTEIN_RECEP_F1_2"/>
    <property type="match status" value="1"/>
</dbReference>
<keyword evidence="7" id="KW-1015">Disulfide bond</keyword>
<dbReference type="GO" id="GO:0009755">
    <property type="term" value="P:hormone-mediated signaling pathway"/>
    <property type="evidence" value="ECO:0000318"/>
    <property type="project" value="GO_Central"/>
</dbReference>
<reference evidence="11" key="4">
    <citation type="submission" date="2025-09" db="UniProtKB">
        <authorList>
            <consortium name="Ensembl"/>
        </authorList>
    </citation>
    <scope>IDENTIFICATION</scope>
</reference>
<dbReference type="InParanoid" id="F6XSI6"/>
<comment type="caution">
    <text evidence="8">Lacks conserved residue(s) required for the propagation of feature annotation.</text>
</comment>
<dbReference type="Gene3D" id="4.10.400.10">
    <property type="entry name" value="Low-density Lipoprotein Receptor"/>
    <property type="match status" value="1"/>
</dbReference>
<feature type="transmembrane region" description="Helical" evidence="9">
    <location>
        <begin position="299"/>
        <end position="318"/>
    </location>
</feature>
<reference evidence="11" key="2">
    <citation type="journal article" date="2008" name="Genome Biol.">
        <title>Improved genome assembly and evidence-based global gene model set for the chordate Ciona intestinalis: new insight into intron and operon populations.</title>
        <authorList>
            <person name="Satou Y."/>
            <person name="Mineta K."/>
            <person name="Ogasawara M."/>
            <person name="Sasakura Y."/>
            <person name="Shoguchi E."/>
            <person name="Ueno K."/>
            <person name="Yamada L."/>
            <person name="Matsumoto J."/>
            <person name="Wasserscheid J."/>
            <person name="Dewar K."/>
            <person name="Wiley G.B."/>
            <person name="Macmil S.L."/>
            <person name="Roe B.A."/>
            <person name="Zeller R.W."/>
            <person name="Hastings K.E."/>
            <person name="Lemaire P."/>
            <person name="Lindquist E."/>
            <person name="Endo T."/>
            <person name="Hotta K."/>
            <person name="Inaba K."/>
        </authorList>
    </citation>
    <scope>NUCLEOTIDE SEQUENCE [LARGE SCALE GENOMIC DNA]</scope>
    <source>
        <strain evidence="11">wild type</strain>
    </source>
</reference>
<dbReference type="Proteomes" id="UP000008144">
    <property type="component" value="Chromosome 6"/>
</dbReference>
<accession>F6XSI6</accession>
<keyword evidence="5 9" id="KW-1133">Transmembrane helix</keyword>
<evidence type="ECO:0000256" key="6">
    <source>
        <dbReference type="ARBA" id="ARBA00023136"/>
    </source>
</evidence>
<dbReference type="SUPFAM" id="SSF57424">
    <property type="entry name" value="LDL receptor-like module"/>
    <property type="match status" value="1"/>
</dbReference>
<keyword evidence="6 9" id="KW-0472">Membrane</keyword>
<dbReference type="PANTHER" id="PTHR24372:SF77">
    <property type="entry name" value="G-PROTEIN COUPLED RECEPTORS FAMILY 1 PROFILE DOMAIN-CONTAINING PROTEIN"/>
    <property type="match status" value="1"/>
</dbReference>
<dbReference type="Ensembl" id="ENSCINT00000015946.3">
    <property type="protein sequence ID" value="ENSCINP00000015946.3"/>
    <property type="gene ID" value="ENSCING00000007781.3"/>
</dbReference>
<keyword evidence="2" id="KW-0433">Leucine-rich repeat</keyword>
<dbReference type="AlphaFoldDB" id="F6XSI6"/>
<evidence type="ECO:0000256" key="2">
    <source>
        <dbReference type="ARBA" id="ARBA00022614"/>
    </source>
</evidence>
<keyword evidence="4" id="KW-0677">Repeat</keyword>
<comment type="subcellular location">
    <subcellularLocation>
        <location evidence="1">Membrane</location>
    </subcellularLocation>
</comment>
<reference evidence="11" key="3">
    <citation type="submission" date="2025-08" db="UniProtKB">
        <authorList>
            <consortium name="Ensembl"/>
        </authorList>
    </citation>
    <scope>IDENTIFICATION</scope>
</reference>
<evidence type="ECO:0000256" key="4">
    <source>
        <dbReference type="ARBA" id="ARBA00022737"/>
    </source>
</evidence>
<evidence type="ECO:0000313" key="12">
    <source>
        <dbReference type="Proteomes" id="UP000008144"/>
    </source>
</evidence>
<sequence>ANKCDGNPNCDELGIDECLLECEERPPFCDVNITCLWAPQICDGIWQSDVDCGERINEEELNCPGRFYCKNGVSISISITQLISKVCDGVINCDDESDEAVERNCEDGRFYCEVRRNNTDRLVKDAFFVHKNLMFNGRFDCSDGSDECPSTLDTNAFSSRDEMIGSAALKGILWVIAPLALIGNLVVIWTTTKKILKKAKNQISEIHYFMVLNLAIADGLMGVYLIIIAIMSVQFSGKYCYMDKIWRSGQLCRWIGALLVVSTEASVMILLVMGGFRFYTIFRPYGSQFSEKMGIYNKLLILLAWLLSAVLAIVPLILSDFDNLLWVSGVFFVDDTVSKTVFAEYNRKVNELQKLANFTEVVKNITTANGTTLYKSKILPDVMMRGTFGFYSQNSICLPSLFTRPPDPGWQFTVTVITFNFAAFIMMVLFYGLIWKLSSEERDKLLAANVPTGGKLNYKKCKLQARVTRLLFTDFTCWIPICIMSYIHLSGIDISGNAYAICGIVLLPINSALNPLLYAGLLDKAWKKWKQCCKKDNTSQSGEGKNKKGFLERFQLKNSRSNDYEINSEDRPSAEFAVTTLTTISGS</sequence>
<feature type="transmembrane region" description="Helical" evidence="9">
    <location>
        <begin position="254"/>
        <end position="279"/>
    </location>
</feature>
<feature type="domain" description="G-protein coupled receptors family 1 profile" evidence="10">
    <location>
        <begin position="183"/>
        <end position="518"/>
    </location>
</feature>
<dbReference type="FunFam" id="4.10.400.10:FF:000305">
    <property type="entry name" value="Uncharacterized protein"/>
    <property type="match status" value="1"/>
</dbReference>
<keyword evidence="3 9" id="KW-0812">Transmembrane</keyword>
<reference evidence="12" key="1">
    <citation type="journal article" date="2002" name="Science">
        <title>The draft genome of Ciona intestinalis: insights into chordate and vertebrate origins.</title>
        <authorList>
            <person name="Dehal P."/>
            <person name="Satou Y."/>
            <person name="Campbell R.K."/>
            <person name="Chapman J."/>
            <person name="Degnan B."/>
            <person name="De Tomaso A."/>
            <person name="Davidson B."/>
            <person name="Di Gregorio A."/>
            <person name="Gelpke M."/>
            <person name="Goodstein D.M."/>
            <person name="Harafuji N."/>
            <person name="Hastings K.E."/>
            <person name="Ho I."/>
            <person name="Hotta K."/>
            <person name="Huang W."/>
            <person name="Kawashima T."/>
            <person name="Lemaire P."/>
            <person name="Martinez D."/>
            <person name="Meinertzhagen I.A."/>
            <person name="Necula S."/>
            <person name="Nonaka M."/>
            <person name="Putnam N."/>
            <person name="Rash S."/>
            <person name="Saiga H."/>
            <person name="Satake M."/>
            <person name="Terry A."/>
            <person name="Yamada L."/>
            <person name="Wang H.G."/>
            <person name="Awazu S."/>
            <person name="Azumi K."/>
            <person name="Boore J."/>
            <person name="Branno M."/>
            <person name="Chin-Bow S."/>
            <person name="DeSantis R."/>
            <person name="Doyle S."/>
            <person name="Francino P."/>
            <person name="Keys D.N."/>
            <person name="Haga S."/>
            <person name="Hayashi H."/>
            <person name="Hino K."/>
            <person name="Imai K.S."/>
            <person name="Inaba K."/>
            <person name="Kano S."/>
            <person name="Kobayashi K."/>
            <person name="Kobayashi M."/>
            <person name="Lee B.I."/>
            <person name="Makabe K.W."/>
            <person name="Manohar C."/>
            <person name="Matassi G."/>
            <person name="Medina M."/>
            <person name="Mochizuki Y."/>
            <person name="Mount S."/>
            <person name="Morishita T."/>
            <person name="Miura S."/>
            <person name="Nakayama A."/>
            <person name="Nishizaka S."/>
            <person name="Nomoto H."/>
            <person name="Ohta F."/>
            <person name="Oishi K."/>
            <person name="Rigoutsos I."/>
            <person name="Sano M."/>
            <person name="Sasaki A."/>
            <person name="Sasakura Y."/>
            <person name="Shoguchi E."/>
            <person name="Shin-i T."/>
            <person name="Spagnuolo A."/>
            <person name="Stainier D."/>
            <person name="Suzuki M.M."/>
            <person name="Tassy O."/>
            <person name="Takatori N."/>
            <person name="Tokuoka M."/>
            <person name="Yagi K."/>
            <person name="Yoshizaki F."/>
            <person name="Wada S."/>
            <person name="Zhang C."/>
            <person name="Hyatt P.D."/>
            <person name="Larimer F."/>
            <person name="Detter C."/>
            <person name="Doggett N."/>
            <person name="Glavina T."/>
            <person name="Hawkins T."/>
            <person name="Richardson P."/>
            <person name="Lucas S."/>
            <person name="Kohara Y."/>
            <person name="Levine M."/>
            <person name="Satoh N."/>
            <person name="Rokhsar D.S."/>
        </authorList>
    </citation>
    <scope>NUCLEOTIDE SEQUENCE [LARGE SCALE GENOMIC DNA]</scope>
</reference>
<dbReference type="HOGENOM" id="CLU_002245_0_0_1"/>
<evidence type="ECO:0000256" key="3">
    <source>
        <dbReference type="ARBA" id="ARBA00022692"/>
    </source>
</evidence>
<feature type="transmembrane region" description="Helical" evidence="9">
    <location>
        <begin position="470"/>
        <end position="492"/>
    </location>
</feature>
<feature type="transmembrane region" description="Helical" evidence="9">
    <location>
        <begin position="410"/>
        <end position="434"/>
    </location>
</feature>
<dbReference type="GO" id="GO:0008528">
    <property type="term" value="F:G protein-coupled peptide receptor activity"/>
    <property type="evidence" value="ECO:0000318"/>
    <property type="project" value="GO_Central"/>
</dbReference>
<dbReference type="InterPro" id="IPR000276">
    <property type="entry name" value="GPCR_Rhodpsn"/>
</dbReference>
<dbReference type="FunFam" id="1.20.1070.10:FF:000650">
    <property type="entry name" value="uncharacterized protein LOC104265789"/>
    <property type="match status" value="1"/>
</dbReference>
<evidence type="ECO:0000256" key="8">
    <source>
        <dbReference type="PROSITE-ProRule" id="PRU00124"/>
    </source>
</evidence>
<evidence type="ECO:0000256" key="7">
    <source>
        <dbReference type="ARBA" id="ARBA00023157"/>
    </source>
</evidence>
<feature type="transmembrane region" description="Helical" evidence="9">
    <location>
        <begin position="498"/>
        <end position="521"/>
    </location>
</feature>
<dbReference type="Gene3D" id="1.20.1070.10">
    <property type="entry name" value="Rhodopsin 7-helix transmembrane proteins"/>
    <property type="match status" value="2"/>
</dbReference>
<dbReference type="PRINTS" id="PR00237">
    <property type="entry name" value="GPCRRHODOPSN"/>
</dbReference>
<evidence type="ECO:0000256" key="5">
    <source>
        <dbReference type="ARBA" id="ARBA00022989"/>
    </source>
</evidence>
<dbReference type="PANTHER" id="PTHR24372">
    <property type="entry name" value="GLYCOPROTEIN HORMONE RECEPTOR"/>
    <property type="match status" value="1"/>
</dbReference>
<dbReference type="EMBL" id="EAAA01002270">
    <property type="status" value="NOT_ANNOTATED_CDS"/>
    <property type="molecule type" value="Genomic_DNA"/>
</dbReference>
<evidence type="ECO:0000256" key="9">
    <source>
        <dbReference type="SAM" id="Phobius"/>
    </source>
</evidence>
<dbReference type="CDD" id="cd00112">
    <property type="entry name" value="LDLa"/>
    <property type="match status" value="1"/>
</dbReference>
<dbReference type="InterPro" id="IPR017452">
    <property type="entry name" value="GPCR_Rhodpsn_7TM"/>
</dbReference>
<dbReference type="GO" id="GO:0005886">
    <property type="term" value="C:plasma membrane"/>
    <property type="evidence" value="ECO:0000318"/>
    <property type="project" value="GO_Central"/>
</dbReference>
<keyword evidence="12" id="KW-1185">Reference proteome</keyword>
<protein>
    <recommendedName>
        <fullName evidence="10">G-protein coupled receptors family 1 profile domain-containing protein</fullName>
    </recommendedName>
</protein>
<dbReference type="GO" id="GO:0007189">
    <property type="term" value="P:adenylate cyclase-activating G protein-coupled receptor signaling pathway"/>
    <property type="evidence" value="ECO:0000318"/>
    <property type="project" value="GO_Central"/>
</dbReference>